<dbReference type="PANTHER" id="PTHR44757">
    <property type="entry name" value="DIGUANYLATE CYCLASE DGCP"/>
    <property type="match status" value="1"/>
</dbReference>
<dbReference type="InterPro" id="IPR001633">
    <property type="entry name" value="EAL_dom"/>
</dbReference>
<dbReference type="InterPro" id="IPR035919">
    <property type="entry name" value="EAL_sf"/>
</dbReference>
<evidence type="ECO:0000259" key="3">
    <source>
        <dbReference type="PROSITE" id="PS50883"/>
    </source>
</evidence>
<dbReference type="CDD" id="cd01948">
    <property type="entry name" value="EAL"/>
    <property type="match status" value="1"/>
</dbReference>
<evidence type="ECO:0000256" key="2">
    <source>
        <dbReference type="SAM" id="Phobius"/>
    </source>
</evidence>
<dbReference type="Pfam" id="PF00563">
    <property type="entry name" value="EAL"/>
    <property type="match status" value="1"/>
</dbReference>
<feature type="compositionally biased region" description="Basic and acidic residues" evidence="1">
    <location>
        <begin position="7"/>
        <end position="16"/>
    </location>
</feature>
<evidence type="ECO:0000256" key="1">
    <source>
        <dbReference type="SAM" id="MobiDB-lite"/>
    </source>
</evidence>
<dbReference type="SUPFAM" id="SSF141868">
    <property type="entry name" value="EAL domain-like"/>
    <property type="match status" value="1"/>
</dbReference>
<feature type="domain" description="EAL" evidence="3">
    <location>
        <begin position="496"/>
        <end position="745"/>
    </location>
</feature>
<proteinExistence type="predicted"/>
<dbReference type="Gene3D" id="3.30.70.270">
    <property type="match status" value="1"/>
</dbReference>
<reference evidence="6" key="1">
    <citation type="submission" date="2018-10" db="EMBL/GenBank/DDBJ databases">
        <authorList>
            <person name="Peiro R."/>
            <person name="Begona"/>
            <person name="Cbmso G."/>
            <person name="Lopez M."/>
            <person name="Gonzalez S."/>
            <person name="Sacristan E."/>
            <person name="Castillo E."/>
        </authorList>
    </citation>
    <scope>NUCLEOTIDE SEQUENCE [LARGE SCALE GENOMIC DNA]</scope>
</reference>
<dbReference type="EMBL" id="UWOC01000043">
    <property type="protein sequence ID" value="VCU07601.1"/>
    <property type="molecule type" value="Genomic_DNA"/>
</dbReference>
<comment type="caution">
    <text evidence="5">The sequence shown here is derived from an EMBL/GenBank/DDBJ whole genome shotgun (WGS) entry which is preliminary data.</text>
</comment>
<dbReference type="NCBIfam" id="TIGR00254">
    <property type="entry name" value="GGDEF"/>
    <property type="match status" value="1"/>
</dbReference>
<dbReference type="InterPro" id="IPR052155">
    <property type="entry name" value="Biofilm_reg_signaling"/>
</dbReference>
<feature type="domain" description="GGDEF" evidence="4">
    <location>
        <begin position="355"/>
        <end position="487"/>
    </location>
</feature>
<dbReference type="PROSITE" id="PS50887">
    <property type="entry name" value="GGDEF"/>
    <property type="match status" value="1"/>
</dbReference>
<dbReference type="AlphaFoldDB" id="A0A447CR62"/>
<dbReference type="SUPFAM" id="SSF55073">
    <property type="entry name" value="Nucleotide cyclase"/>
    <property type="match status" value="1"/>
</dbReference>
<protein>
    <submittedName>
        <fullName evidence="5">Signaling protein</fullName>
    </submittedName>
</protein>
<dbReference type="InterPro" id="IPR000160">
    <property type="entry name" value="GGDEF_dom"/>
</dbReference>
<gene>
    <name evidence="5" type="ORF">RHODGE_RHODGE_00683</name>
</gene>
<dbReference type="Pfam" id="PF05228">
    <property type="entry name" value="CHASE4"/>
    <property type="match status" value="1"/>
</dbReference>
<dbReference type="InterPro" id="IPR043128">
    <property type="entry name" value="Rev_trsase/Diguanyl_cyclase"/>
</dbReference>
<dbReference type="SMART" id="SM00052">
    <property type="entry name" value="EAL"/>
    <property type="match status" value="1"/>
</dbReference>
<keyword evidence="2" id="KW-0812">Transmembrane</keyword>
<sequence length="765" mass="81331">MDPAVDSGRESADRSDQTVSHPGPSPGQTSTWRLATRPVSRSLLALAGALACGLVCVAAVVFLVAHPDKDVAVERMRAAIGRAFVEYRSVLGNAALSRAQAIAVQGSDVLSLDVDTYLAPTGLPRFHHRAAYLIRPDGSLAASYPAAERQIPAAVAGFVSSVRADGAPGRGTTRSEAALLDRAVQVQTDVVPLEREPAVVAVAQVAGTAKRPAAGAASGLTLVLVRPIDPPLLKALGDMAGVRNLRFDVESESGDGPVHTQTDSRGRIVGWFGWELPANEGVPPWLWLLPSVGGAAFLGFAALSFVQIRRAASGLEQIECELRRIAQEDPLTGMPNRRKIIAVLGLALKERRPDEILVFACIDLDAFKEVNEVLGHDIGDRVIAEVSERLRAALPDSASIGRIDGDEFAAVTTVRSSGDALDIAHGCALGLAAPFHVRGQVVHVTASIGLALAPRDGTSAHELIRRADLAARAAKKAGRGHVLAFHHGLEDEINERRFIEQELRLALARGALTVAYQPIVAGDGLRMVGAEALVRWHHHARGNIPPGVFVAVAEQAGLMIELGEFVLRRALADARDWPDLFIAINLSPIQVRDRGLVRAVASALADSGIEPSRVVLEITEGVLIDNPEEAKLRLKELRALGVKIALDDFGSGYSSLSYLRRLPIDKLKIDKEFVSPLGRSANGGVILQAIVALGRALGLSVLAEGVETEEQRLLLRLAGCDEMQGFLFARPMPASSFLDSIRRGAARPTDVVTHAADEVASALEP</sequence>
<accession>A0A447CR62</accession>
<keyword evidence="2" id="KW-1133">Transmembrane helix</keyword>
<dbReference type="PANTHER" id="PTHR44757:SF2">
    <property type="entry name" value="BIOFILM ARCHITECTURE MAINTENANCE PROTEIN MBAA"/>
    <property type="match status" value="1"/>
</dbReference>
<keyword evidence="6" id="KW-1185">Reference proteome</keyword>
<dbReference type="Proteomes" id="UP000289200">
    <property type="component" value="Unassembled WGS sequence"/>
</dbReference>
<feature type="region of interest" description="Disordered" evidence="1">
    <location>
        <begin position="1"/>
        <end position="32"/>
    </location>
</feature>
<organism evidence="5 6">
    <name type="scientific">Rhodoplanes serenus</name>
    <dbReference type="NCBI Taxonomy" id="200615"/>
    <lineage>
        <taxon>Bacteria</taxon>
        <taxon>Pseudomonadati</taxon>
        <taxon>Pseudomonadota</taxon>
        <taxon>Alphaproteobacteria</taxon>
        <taxon>Hyphomicrobiales</taxon>
        <taxon>Nitrobacteraceae</taxon>
        <taxon>Rhodoplanes</taxon>
    </lineage>
</organism>
<dbReference type="PROSITE" id="PS50883">
    <property type="entry name" value="EAL"/>
    <property type="match status" value="1"/>
</dbReference>
<dbReference type="OrthoDB" id="9814202at2"/>
<dbReference type="InterPro" id="IPR029787">
    <property type="entry name" value="Nucleotide_cyclase"/>
</dbReference>
<keyword evidence="2" id="KW-0472">Membrane</keyword>
<evidence type="ECO:0000259" key="4">
    <source>
        <dbReference type="PROSITE" id="PS50887"/>
    </source>
</evidence>
<dbReference type="Gene3D" id="3.20.20.450">
    <property type="entry name" value="EAL domain"/>
    <property type="match status" value="1"/>
</dbReference>
<dbReference type="Pfam" id="PF00990">
    <property type="entry name" value="GGDEF"/>
    <property type="match status" value="1"/>
</dbReference>
<evidence type="ECO:0000313" key="6">
    <source>
        <dbReference type="Proteomes" id="UP000289200"/>
    </source>
</evidence>
<feature type="transmembrane region" description="Helical" evidence="2">
    <location>
        <begin position="43"/>
        <end position="65"/>
    </location>
</feature>
<evidence type="ECO:0000313" key="5">
    <source>
        <dbReference type="EMBL" id="VCU07601.1"/>
    </source>
</evidence>
<dbReference type="CDD" id="cd01949">
    <property type="entry name" value="GGDEF"/>
    <property type="match status" value="1"/>
</dbReference>
<dbReference type="InterPro" id="IPR007892">
    <property type="entry name" value="CHASE4"/>
</dbReference>
<dbReference type="SMART" id="SM00267">
    <property type="entry name" value="GGDEF"/>
    <property type="match status" value="1"/>
</dbReference>
<name>A0A447CR62_9BRAD</name>